<dbReference type="KEGG" id="etr:ETAE_1790"/>
<dbReference type="Proteomes" id="UP000002634">
    <property type="component" value="Chromosome"/>
</dbReference>
<sequence>MKSGQESLCFQYAVATLPPKRPTLLANTLTIARGALQHGRDAANNG</sequence>
<accession>A0AAU8PEW1</accession>
<gene>
    <name evidence="1" type="ordered locus">ETAE_1790</name>
</gene>
<protein>
    <submittedName>
        <fullName evidence="1">Uncharacterized protein</fullName>
    </submittedName>
</protein>
<name>A0AAU8PEW1_EDWPI</name>
<reference evidence="1 2" key="1">
    <citation type="journal article" date="2009" name="PLoS ONE">
        <title>Genome sequence of the versatile fish pathogen Edwardsiella tarda provides insights into its adaptation to broad host ranges and intracellular niches.</title>
        <authorList>
            <person name="Wang Q."/>
            <person name="Yang M."/>
            <person name="Xiao J."/>
            <person name="Wu H."/>
            <person name="Wang X."/>
            <person name="Lv Y."/>
            <person name="Xu L."/>
            <person name="Zheng H."/>
            <person name="Wang S."/>
            <person name="Zhao G."/>
            <person name="Liu Q."/>
            <person name="Zhang Y."/>
        </authorList>
    </citation>
    <scope>NUCLEOTIDE SEQUENCE [LARGE SCALE GENOMIC DNA]</scope>
    <source>
        <strain evidence="2">EIB202 / CCTCC M208068</strain>
    </source>
</reference>
<evidence type="ECO:0000313" key="2">
    <source>
        <dbReference type="Proteomes" id="UP000002634"/>
    </source>
</evidence>
<keyword evidence="2" id="KW-1185">Reference proteome</keyword>
<dbReference type="EMBL" id="CP001135">
    <property type="protein sequence ID" value="ACY84627.1"/>
    <property type="molecule type" value="Genomic_DNA"/>
</dbReference>
<proteinExistence type="predicted"/>
<organism evidence="1 2">
    <name type="scientific">Edwardsiella piscicida</name>
    <dbReference type="NCBI Taxonomy" id="1263550"/>
    <lineage>
        <taxon>Bacteria</taxon>
        <taxon>Pseudomonadati</taxon>
        <taxon>Pseudomonadota</taxon>
        <taxon>Gammaproteobacteria</taxon>
        <taxon>Enterobacterales</taxon>
        <taxon>Hafniaceae</taxon>
        <taxon>Edwardsiella</taxon>
    </lineage>
</organism>
<evidence type="ECO:0000313" key="1">
    <source>
        <dbReference type="EMBL" id="ACY84627.1"/>
    </source>
</evidence>
<dbReference type="AlphaFoldDB" id="A0AAU8PEW1"/>